<keyword evidence="3" id="KW-1185">Reference proteome</keyword>
<evidence type="ECO:0000259" key="1">
    <source>
        <dbReference type="Pfam" id="PF24731"/>
    </source>
</evidence>
<dbReference type="InterPro" id="IPR056100">
    <property type="entry name" value="DUF7683"/>
</dbReference>
<dbReference type="EMBL" id="AP014545">
    <property type="protein sequence ID" value="BBB25617.1"/>
    <property type="molecule type" value="Genomic_DNA"/>
</dbReference>
<organism evidence="2 3">
    <name type="scientific">Amphritea japonica ATCC BAA-1530</name>
    <dbReference type="NCBI Taxonomy" id="1278309"/>
    <lineage>
        <taxon>Bacteria</taxon>
        <taxon>Pseudomonadati</taxon>
        <taxon>Pseudomonadota</taxon>
        <taxon>Gammaproteobacteria</taxon>
        <taxon>Oceanospirillales</taxon>
        <taxon>Oceanospirillaceae</taxon>
        <taxon>Amphritea</taxon>
    </lineage>
</organism>
<dbReference type="KEGG" id="ajp:AMJAP_1020"/>
<protein>
    <recommendedName>
        <fullName evidence="1">DUF7683 domain-containing protein</fullName>
    </recommendedName>
</protein>
<evidence type="ECO:0000313" key="3">
    <source>
        <dbReference type="Proteomes" id="UP000595663"/>
    </source>
</evidence>
<dbReference type="RefSeq" id="WP_019622036.1">
    <property type="nucleotide sequence ID" value="NZ_AP014545.1"/>
</dbReference>
<dbReference type="Pfam" id="PF24731">
    <property type="entry name" value="DUF7683"/>
    <property type="match status" value="1"/>
</dbReference>
<accession>A0A7R6PFQ0</accession>
<proteinExistence type="predicted"/>
<dbReference type="AlphaFoldDB" id="A0A7R6PFQ0"/>
<sequence length="87" mass="10332">MIDTTFNVRRYIAEYSEETEELTAEYDLASFDLVSFQAELNEPNSEDPMFDCYPIQEINVSFIEHYMSHEIAWDFNKNSYFVEAHSI</sequence>
<reference evidence="2 3" key="1">
    <citation type="journal article" date="2008" name="Int. J. Syst. Evol. Microbiol.">
        <title>Amphritea japonica sp. nov. and Amphritea balenae sp. nov., isolated from the sediment adjacent to sperm whale carcasses off Kagoshima, Japan.</title>
        <authorList>
            <person name="Miyazaki M."/>
            <person name="Nogi Y."/>
            <person name="Fujiwara Y."/>
            <person name="Kawato M."/>
            <person name="Nagahama T."/>
            <person name="Kubokawa K."/>
            <person name="Horikoshi K."/>
        </authorList>
    </citation>
    <scope>NUCLEOTIDE SEQUENCE [LARGE SCALE GENOMIC DNA]</scope>
    <source>
        <strain evidence="2 3">ATCC BAA-1530</strain>
    </source>
</reference>
<evidence type="ECO:0000313" key="2">
    <source>
        <dbReference type="EMBL" id="BBB25617.1"/>
    </source>
</evidence>
<dbReference type="OrthoDB" id="7064829at2"/>
<dbReference type="Proteomes" id="UP000595663">
    <property type="component" value="Chromosome"/>
</dbReference>
<feature type="domain" description="DUF7683" evidence="1">
    <location>
        <begin position="9"/>
        <end position="83"/>
    </location>
</feature>
<gene>
    <name evidence="2" type="ORF">AMJAP_1020</name>
</gene>
<name>A0A7R6PFQ0_9GAMM</name>